<sequence>MIRSSCGGEVRIRAALERGGWVRGAGVDRVRPKQTTGVARRKLHRRSSPSPRRSRWSTAGVRPDERERGNRSAERERGRGEREGRSPHPEAVNLAAPLKPSISSFGFRIASSWAEMRPSGVLAAKKREDFEGVELREDVEDDGGSLFDEDLQR</sequence>
<dbReference type="AlphaFoldDB" id="W9R413"/>
<keyword evidence="3" id="KW-1185">Reference proteome</keyword>
<accession>W9R413</accession>
<feature type="region of interest" description="Disordered" evidence="1">
    <location>
        <begin position="25"/>
        <end position="95"/>
    </location>
</feature>
<feature type="compositionally biased region" description="Basic and acidic residues" evidence="1">
    <location>
        <begin position="62"/>
        <end position="88"/>
    </location>
</feature>
<gene>
    <name evidence="2" type="ORF">L484_005986</name>
</gene>
<proteinExistence type="predicted"/>
<reference evidence="3" key="1">
    <citation type="submission" date="2013-01" db="EMBL/GenBank/DDBJ databases">
        <title>Draft Genome Sequence of a Mulberry Tree, Morus notabilis C.K. Schneid.</title>
        <authorList>
            <person name="He N."/>
            <person name="Zhao S."/>
        </authorList>
    </citation>
    <scope>NUCLEOTIDE SEQUENCE</scope>
</reference>
<evidence type="ECO:0000313" key="2">
    <source>
        <dbReference type="EMBL" id="EXB67537.1"/>
    </source>
</evidence>
<name>W9R413_9ROSA</name>
<organism evidence="2 3">
    <name type="scientific">Morus notabilis</name>
    <dbReference type="NCBI Taxonomy" id="981085"/>
    <lineage>
        <taxon>Eukaryota</taxon>
        <taxon>Viridiplantae</taxon>
        <taxon>Streptophyta</taxon>
        <taxon>Embryophyta</taxon>
        <taxon>Tracheophyta</taxon>
        <taxon>Spermatophyta</taxon>
        <taxon>Magnoliopsida</taxon>
        <taxon>eudicotyledons</taxon>
        <taxon>Gunneridae</taxon>
        <taxon>Pentapetalae</taxon>
        <taxon>rosids</taxon>
        <taxon>fabids</taxon>
        <taxon>Rosales</taxon>
        <taxon>Moraceae</taxon>
        <taxon>Moreae</taxon>
        <taxon>Morus</taxon>
    </lineage>
</organism>
<evidence type="ECO:0000256" key="1">
    <source>
        <dbReference type="SAM" id="MobiDB-lite"/>
    </source>
</evidence>
<dbReference type="EMBL" id="KE344565">
    <property type="protein sequence ID" value="EXB67537.1"/>
    <property type="molecule type" value="Genomic_DNA"/>
</dbReference>
<protein>
    <submittedName>
        <fullName evidence="2">Uncharacterized protein</fullName>
    </submittedName>
</protein>
<dbReference type="Proteomes" id="UP000030645">
    <property type="component" value="Unassembled WGS sequence"/>
</dbReference>
<feature type="compositionally biased region" description="Basic residues" evidence="1">
    <location>
        <begin position="39"/>
        <end position="55"/>
    </location>
</feature>
<evidence type="ECO:0000313" key="3">
    <source>
        <dbReference type="Proteomes" id="UP000030645"/>
    </source>
</evidence>